<dbReference type="InterPro" id="IPR037202">
    <property type="entry name" value="ESCRT_assembly_dom"/>
</dbReference>
<evidence type="ECO:0000256" key="2">
    <source>
        <dbReference type="ARBA" id="ARBA00009594"/>
    </source>
</evidence>
<evidence type="ECO:0000256" key="4">
    <source>
        <dbReference type="ARBA" id="ARBA00022753"/>
    </source>
</evidence>
<keyword evidence="12" id="KW-1185">Reference proteome</keyword>
<dbReference type="PROSITE" id="PS51312">
    <property type="entry name" value="SB"/>
    <property type="match status" value="1"/>
</dbReference>
<evidence type="ECO:0000313" key="11">
    <source>
        <dbReference type="EMBL" id="KAK5201168.1"/>
    </source>
</evidence>
<protein>
    <submittedName>
        <fullName evidence="11">Suppressor protein stp22 of temperature-sensitive alpha-factor receptor and arginine permease</fullName>
    </submittedName>
</protein>
<dbReference type="SUPFAM" id="SSF140111">
    <property type="entry name" value="Endosomal sorting complex assembly domain"/>
    <property type="match status" value="1"/>
</dbReference>
<feature type="domain" description="UEV" evidence="10">
    <location>
        <begin position="99"/>
        <end position="254"/>
    </location>
</feature>
<dbReference type="InterPro" id="IPR052070">
    <property type="entry name" value="ESCRT-I_UEV_domain"/>
</dbReference>
<dbReference type="SUPFAM" id="SSF53383">
    <property type="entry name" value="PLP-dependent transferases"/>
    <property type="match status" value="1"/>
</dbReference>
<dbReference type="PANTHER" id="PTHR23306:SF3">
    <property type="entry name" value="TUMOR SUPPRESSOR PROTEIN 101"/>
    <property type="match status" value="1"/>
</dbReference>
<evidence type="ECO:0000259" key="9">
    <source>
        <dbReference type="PROSITE" id="PS51312"/>
    </source>
</evidence>
<dbReference type="EMBL" id="JAVRRA010016804">
    <property type="protein sequence ID" value="KAK5201168.1"/>
    <property type="molecule type" value="Genomic_DNA"/>
</dbReference>
<dbReference type="SUPFAM" id="SSF54495">
    <property type="entry name" value="UBC-like"/>
    <property type="match status" value="1"/>
</dbReference>
<evidence type="ECO:0000259" key="10">
    <source>
        <dbReference type="PROSITE" id="PS51322"/>
    </source>
</evidence>
<comment type="caution">
    <text evidence="11">The sequence shown here is derived from an EMBL/GenBank/DDBJ whole genome shotgun (WGS) entry which is preliminary data.</text>
</comment>
<accession>A0ABR0LNP1</accession>
<evidence type="ECO:0000256" key="6">
    <source>
        <dbReference type="ARBA" id="ARBA00023054"/>
    </source>
</evidence>
<dbReference type="Gene3D" id="3.90.1150.10">
    <property type="entry name" value="Aspartate Aminotransferase, domain 1"/>
    <property type="match status" value="1"/>
</dbReference>
<evidence type="ECO:0000256" key="7">
    <source>
        <dbReference type="PROSITE-ProRule" id="PRU00644"/>
    </source>
</evidence>
<dbReference type="Gene3D" id="6.10.140.820">
    <property type="match status" value="1"/>
</dbReference>
<sequence>MEHTSLNGDPTRHYPGCVNVSFAYVEGESLLMALKDIALSSGSACTSASLEPSYVLRALGNSDESAHSSIRFGIGRFTTKQEIDYVLKAVQERVSFLRELSPLWELVQEGEYHDPDRTYSDVAQALSQYPSLSPRTEVYTHETGTSALLLVLKGTLPASFRGTIYRFPIQLWVPHAYPREGPMIYVTPSKESTAKDRAAQEMVVRPGQHVSADGRVYHPYLANWARAWDRSTISDFLAILRDVFGKEPPVIAKPPQYGEYRPPQWTSQPTPPPVPPPPGALRRAVQLGPAQSPRQAPEPPPKPPKPGEEPTNAGMQGDAQRYLADSGPPLPPLPLGARSSMHGPADHRNQAASTQVQVRGQDGSIRPGSLRNGDGPPLPPLSARPQTHFQPQAQHHGGGPVSPLSPNGQRQGSYSNLQQPPLPHPPYPDQGQRLPPQPPHPQGPPQQYHHASSNQQHYPPNRQQASHPTQPHAPTQIPKPPKPAQDLLSGPFDVTLPSQLQTGLPPPAPPVPRNPEKDALLSALSSTLRSQLQQTLQQNATAVSSLRAQHHALQDAHSRLSAELAQLQQLDALLASNEQILHASMQDADRVIADARHRSLPPIDDVLVAPTVVGGQLWTLVAEERGIGEALWCLGRAMSEGRVSGEVFVKLTRSLAREQFLKKALIRKISRGMGLDEGAAV</sequence>
<keyword evidence="6" id="KW-0175">Coiled coil</keyword>
<feature type="compositionally biased region" description="Polar residues" evidence="8">
    <location>
        <begin position="404"/>
        <end position="417"/>
    </location>
</feature>
<dbReference type="Pfam" id="PF00266">
    <property type="entry name" value="Aminotran_5"/>
    <property type="match status" value="1"/>
</dbReference>
<dbReference type="Pfam" id="PF05743">
    <property type="entry name" value="UEV"/>
    <property type="match status" value="1"/>
</dbReference>
<evidence type="ECO:0000256" key="8">
    <source>
        <dbReference type="SAM" id="MobiDB-lite"/>
    </source>
</evidence>
<keyword evidence="5 7" id="KW-0653">Protein transport</keyword>
<feature type="region of interest" description="Disordered" evidence="8">
    <location>
        <begin position="250"/>
        <end position="517"/>
    </location>
</feature>
<keyword evidence="4" id="KW-0967">Endosome</keyword>
<feature type="domain" description="SB" evidence="9">
    <location>
        <begin position="611"/>
        <end position="679"/>
    </location>
</feature>
<dbReference type="Proteomes" id="UP001357485">
    <property type="component" value="Unassembled WGS sequence"/>
</dbReference>
<gene>
    <name evidence="11" type="primary">STP22</name>
    <name evidence="11" type="ORF">LTR16_003592</name>
</gene>
<dbReference type="InterPro" id="IPR008883">
    <property type="entry name" value="UEV_N"/>
</dbReference>
<proteinExistence type="inferred from homology"/>
<keyword evidence="11" id="KW-0675">Receptor</keyword>
<dbReference type="Gene3D" id="3.10.110.10">
    <property type="entry name" value="Ubiquitin Conjugating Enzyme"/>
    <property type="match status" value="1"/>
</dbReference>
<dbReference type="InterPro" id="IPR015422">
    <property type="entry name" value="PyrdxlP-dep_Trfase_small"/>
</dbReference>
<dbReference type="CDD" id="cd11685">
    <property type="entry name" value="UEV_TSG101-like"/>
    <property type="match status" value="1"/>
</dbReference>
<dbReference type="PANTHER" id="PTHR23306">
    <property type="entry name" value="TUMOR SUSCEPTIBILITY GENE 101 PROTEIN-RELATED"/>
    <property type="match status" value="1"/>
</dbReference>
<dbReference type="InterPro" id="IPR015424">
    <property type="entry name" value="PyrdxlP-dep_Trfase"/>
</dbReference>
<organism evidence="11 12">
    <name type="scientific">Cryomyces antarcticus</name>
    <dbReference type="NCBI Taxonomy" id="329879"/>
    <lineage>
        <taxon>Eukaryota</taxon>
        <taxon>Fungi</taxon>
        <taxon>Dikarya</taxon>
        <taxon>Ascomycota</taxon>
        <taxon>Pezizomycotina</taxon>
        <taxon>Dothideomycetes</taxon>
        <taxon>Dothideomycetes incertae sedis</taxon>
        <taxon>Cryomyces</taxon>
    </lineage>
</organism>
<feature type="compositionally biased region" description="Pro residues" evidence="8">
    <location>
        <begin position="269"/>
        <end position="279"/>
    </location>
</feature>
<dbReference type="InterPro" id="IPR017916">
    <property type="entry name" value="SB_dom"/>
</dbReference>
<keyword evidence="3 7" id="KW-0813">Transport</keyword>
<name>A0ABR0LNP1_9PEZI</name>
<evidence type="ECO:0000313" key="12">
    <source>
        <dbReference type="Proteomes" id="UP001357485"/>
    </source>
</evidence>
<dbReference type="PROSITE" id="PS51322">
    <property type="entry name" value="UEV"/>
    <property type="match status" value="1"/>
</dbReference>
<feature type="compositionally biased region" description="Polar residues" evidence="8">
    <location>
        <begin position="384"/>
        <end position="393"/>
    </location>
</feature>
<reference evidence="11 12" key="1">
    <citation type="submission" date="2023-08" db="EMBL/GenBank/DDBJ databases">
        <title>Black Yeasts Isolated from many extreme environments.</title>
        <authorList>
            <person name="Coleine C."/>
            <person name="Stajich J.E."/>
            <person name="Selbmann L."/>
        </authorList>
    </citation>
    <scope>NUCLEOTIDE SEQUENCE [LARGE SCALE GENOMIC DNA]</scope>
    <source>
        <strain evidence="11 12">CCFEE 536</strain>
    </source>
</reference>
<comment type="subcellular location">
    <subcellularLocation>
        <location evidence="1">Endosome</location>
    </subcellularLocation>
</comment>
<feature type="compositionally biased region" description="Pro residues" evidence="8">
    <location>
        <begin position="435"/>
        <end position="444"/>
    </location>
</feature>
<comment type="similarity">
    <text evidence="2">Belongs to the ubiquitin-conjugating enzyme family. UEV subfamily.</text>
</comment>
<evidence type="ECO:0000256" key="1">
    <source>
        <dbReference type="ARBA" id="ARBA00004177"/>
    </source>
</evidence>
<evidence type="ECO:0000256" key="5">
    <source>
        <dbReference type="ARBA" id="ARBA00022927"/>
    </source>
</evidence>
<dbReference type="Pfam" id="PF09454">
    <property type="entry name" value="Vps23_core"/>
    <property type="match status" value="1"/>
</dbReference>
<feature type="compositionally biased region" description="Polar residues" evidence="8">
    <location>
        <begin position="449"/>
        <end position="473"/>
    </location>
</feature>
<evidence type="ECO:0000256" key="3">
    <source>
        <dbReference type="ARBA" id="ARBA00022448"/>
    </source>
</evidence>
<dbReference type="InterPro" id="IPR000192">
    <property type="entry name" value="Aminotrans_V_dom"/>
</dbReference>
<feature type="compositionally biased region" description="Pro residues" evidence="8">
    <location>
        <begin position="504"/>
        <end position="513"/>
    </location>
</feature>
<dbReference type="InterPro" id="IPR016135">
    <property type="entry name" value="UBQ-conjugating_enzyme/RWD"/>
</dbReference>